<accession>A0ABS9SQB2</accession>
<reference evidence="1 2" key="1">
    <citation type="submission" date="2022-02" db="EMBL/GenBank/DDBJ databases">
        <authorList>
            <person name="Min J."/>
        </authorList>
    </citation>
    <scope>NUCLEOTIDE SEQUENCE [LARGE SCALE GENOMIC DNA]</scope>
    <source>
        <strain evidence="1 2">GR10-1</strain>
    </source>
</reference>
<proteinExistence type="predicted"/>
<evidence type="ECO:0000313" key="1">
    <source>
        <dbReference type="EMBL" id="MCH5600565.1"/>
    </source>
</evidence>
<organism evidence="1 2">
    <name type="scientific">Niabella ginsengisoli</name>
    <dbReference type="NCBI Taxonomy" id="522298"/>
    <lineage>
        <taxon>Bacteria</taxon>
        <taxon>Pseudomonadati</taxon>
        <taxon>Bacteroidota</taxon>
        <taxon>Chitinophagia</taxon>
        <taxon>Chitinophagales</taxon>
        <taxon>Chitinophagaceae</taxon>
        <taxon>Niabella</taxon>
    </lineage>
</organism>
<comment type="caution">
    <text evidence="1">The sequence shown here is derived from an EMBL/GenBank/DDBJ whole genome shotgun (WGS) entry which is preliminary data.</text>
</comment>
<gene>
    <name evidence="1" type="ORF">MKP09_22930</name>
</gene>
<dbReference type="Gene3D" id="2.170.130.10">
    <property type="entry name" value="TonB-dependent receptor, plug domain"/>
    <property type="match status" value="1"/>
</dbReference>
<name>A0ABS9SQB2_9BACT</name>
<dbReference type="InterPro" id="IPR037066">
    <property type="entry name" value="Plug_dom_sf"/>
</dbReference>
<evidence type="ECO:0000313" key="2">
    <source>
        <dbReference type="Proteomes" id="UP001202248"/>
    </source>
</evidence>
<protein>
    <submittedName>
        <fullName evidence="1">Plug domain-containing protein</fullName>
    </submittedName>
</protein>
<keyword evidence="2" id="KW-1185">Reference proteome</keyword>
<dbReference type="SUPFAM" id="SSF56935">
    <property type="entry name" value="Porins"/>
    <property type="match status" value="1"/>
</dbReference>
<dbReference type="EMBL" id="JAKWBL010000004">
    <property type="protein sequence ID" value="MCH5600565.1"/>
    <property type="molecule type" value="Genomic_DNA"/>
</dbReference>
<dbReference type="RefSeq" id="WP_240832843.1">
    <property type="nucleotide sequence ID" value="NZ_JAKWBL010000004.1"/>
</dbReference>
<sequence>MRIVIKTSLLTIIALITIVTAYAQKDTVRTLEEVQVTTGQYKPQSLNKSVYKVQVITAEKIRLKGATNLTQLLNTELGMGLSNDNTLGTTDISFMGVSGRNVKNFARWITYVR</sequence>
<dbReference type="Proteomes" id="UP001202248">
    <property type="component" value="Unassembled WGS sequence"/>
</dbReference>